<gene>
    <name evidence="2" type="ORF">AO498_08820</name>
</gene>
<name>A0A142EN13_9BACT</name>
<protein>
    <recommendedName>
        <fullName evidence="1">GSCFA domain-containing protein</fullName>
    </recommendedName>
</protein>
<sequence>MRWSIDFPISPLANPISHSGKVVSLGSCFAQTIGARMQQVKFDTLINPFGTLFHPFNVVELLESSIFQIPIDPSGIIEREGLFTHYSFHSEVIATSPEELIERYTAQQQRIRDYLQSSSHLILTLGTAWIYEHESHGFVANCHKQPQSIFTKRLATLSEMEDKFRTLLHNLSQVYPQLTIILTLSPVRHIKDGIAENQLSKSLLRVLCGNLEKSRFPVSYFPAYEIMMDELRDYRFYKSDLIHPSQEAEEYIWEKWQQVAFSPETQAKIKEIHAVQTDLGHRSFHPNSASHQKFLQNLLGKLERLNADFDFSEEIVEVKKQIN</sequence>
<dbReference type="OrthoDB" id="9807687at2"/>
<evidence type="ECO:0000313" key="3">
    <source>
        <dbReference type="Proteomes" id="UP000073816"/>
    </source>
</evidence>
<organism evidence="2 3">
    <name type="scientific">Algoriphagus sanaruensis</name>
    <dbReference type="NCBI Taxonomy" id="1727163"/>
    <lineage>
        <taxon>Bacteria</taxon>
        <taxon>Pseudomonadati</taxon>
        <taxon>Bacteroidota</taxon>
        <taxon>Cytophagia</taxon>
        <taxon>Cytophagales</taxon>
        <taxon>Cyclobacteriaceae</taxon>
        <taxon>Algoriphagus</taxon>
    </lineage>
</organism>
<reference evidence="2 3" key="2">
    <citation type="journal article" date="2016" name="Genome Announc.">
        <title>Complete Genome Sequence of Algoriphagus sp. Strain M8-2, Isolated from a Brackish Lake.</title>
        <authorList>
            <person name="Muraguchi Y."/>
            <person name="Kushimoto K."/>
            <person name="Ohtsubo Y."/>
            <person name="Suzuki T."/>
            <person name="Dohra H."/>
            <person name="Kimbara K."/>
            <person name="Shintani M."/>
        </authorList>
    </citation>
    <scope>NUCLEOTIDE SEQUENCE [LARGE SCALE GENOMIC DNA]</scope>
    <source>
        <strain evidence="2 3">M8-2</strain>
    </source>
</reference>
<dbReference type="KEGG" id="alm:AO498_08820"/>
<dbReference type="InterPro" id="IPR014982">
    <property type="entry name" value="GSCFA"/>
</dbReference>
<dbReference type="STRING" id="1727163.AO498_08820"/>
<proteinExistence type="predicted"/>
<evidence type="ECO:0000259" key="1">
    <source>
        <dbReference type="Pfam" id="PF08885"/>
    </source>
</evidence>
<dbReference type="AlphaFoldDB" id="A0A142EN13"/>
<keyword evidence="3" id="KW-1185">Reference proteome</keyword>
<dbReference type="EMBL" id="CP012836">
    <property type="protein sequence ID" value="AMQ56518.1"/>
    <property type="molecule type" value="Genomic_DNA"/>
</dbReference>
<dbReference type="PATRIC" id="fig|1727163.4.peg.1842"/>
<dbReference type="Pfam" id="PF08885">
    <property type="entry name" value="GSCFA"/>
    <property type="match status" value="1"/>
</dbReference>
<accession>A0A142EN13</accession>
<evidence type="ECO:0000313" key="2">
    <source>
        <dbReference type="EMBL" id="AMQ56518.1"/>
    </source>
</evidence>
<dbReference type="SUPFAM" id="SSF52266">
    <property type="entry name" value="SGNH hydrolase"/>
    <property type="match status" value="1"/>
</dbReference>
<dbReference type="RefSeq" id="WP_067546193.1">
    <property type="nucleotide sequence ID" value="NZ_CP012836.1"/>
</dbReference>
<feature type="domain" description="GSCFA" evidence="1">
    <location>
        <begin position="21"/>
        <end position="256"/>
    </location>
</feature>
<dbReference type="Proteomes" id="UP000073816">
    <property type="component" value="Chromosome"/>
</dbReference>
<reference evidence="3" key="1">
    <citation type="submission" date="2015-09" db="EMBL/GenBank/DDBJ databases">
        <title>Complete sequence of Algoriphagus sp. M8-2.</title>
        <authorList>
            <person name="Shintani M."/>
        </authorList>
    </citation>
    <scope>NUCLEOTIDE SEQUENCE [LARGE SCALE GENOMIC DNA]</scope>
    <source>
        <strain evidence="3">M8-2</strain>
    </source>
</reference>